<keyword evidence="1" id="KW-0547">Nucleotide-binding</keyword>
<name>A0A6I3RZT7_9BURK</name>
<dbReference type="Gene3D" id="3.40.50.12780">
    <property type="entry name" value="N-terminal domain of ligase-like"/>
    <property type="match status" value="1"/>
</dbReference>
<feature type="domain" description="AMP-dependent synthetase/ligase" evidence="3">
    <location>
        <begin position="27"/>
        <end position="438"/>
    </location>
</feature>
<organism evidence="4 5">
    <name type="scientific">Parasutterella excrementihominis</name>
    <dbReference type="NCBI Taxonomy" id="487175"/>
    <lineage>
        <taxon>Bacteria</taxon>
        <taxon>Pseudomonadati</taxon>
        <taxon>Pseudomonadota</taxon>
        <taxon>Betaproteobacteria</taxon>
        <taxon>Burkholderiales</taxon>
        <taxon>Sutterellaceae</taxon>
        <taxon>Parasutterella</taxon>
    </lineage>
</organism>
<evidence type="ECO:0000259" key="3">
    <source>
        <dbReference type="Pfam" id="PF00501"/>
    </source>
</evidence>
<dbReference type="Pfam" id="PF00501">
    <property type="entry name" value="AMP-binding"/>
    <property type="match status" value="1"/>
</dbReference>
<proteinExistence type="predicted"/>
<dbReference type="PROSITE" id="PS00455">
    <property type="entry name" value="AMP_BINDING"/>
    <property type="match status" value="1"/>
</dbReference>
<dbReference type="InterPro" id="IPR020459">
    <property type="entry name" value="AMP-binding"/>
</dbReference>
<evidence type="ECO:0000256" key="1">
    <source>
        <dbReference type="ARBA" id="ARBA00022741"/>
    </source>
</evidence>
<evidence type="ECO:0000313" key="4">
    <source>
        <dbReference type="EMBL" id="MTU42580.1"/>
    </source>
</evidence>
<accession>A0A6I3RZT7</accession>
<keyword evidence="2" id="KW-0067">ATP-binding</keyword>
<evidence type="ECO:0000256" key="2">
    <source>
        <dbReference type="ARBA" id="ARBA00022840"/>
    </source>
</evidence>
<dbReference type="InterPro" id="IPR042099">
    <property type="entry name" value="ANL_N_sf"/>
</dbReference>
<gene>
    <name evidence="4" type="ORF">GMD42_02860</name>
</gene>
<dbReference type="GO" id="GO:0004467">
    <property type="term" value="F:long-chain fatty acid-CoA ligase activity"/>
    <property type="evidence" value="ECO:0007669"/>
    <property type="project" value="TreeGrafter"/>
</dbReference>
<protein>
    <submittedName>
        <fullName evidence="4">AMP-binding protein</fullName>
    </submittedName>
</protein>
<comment type="caution">
    <text evidence="4">The sequence shown here is derived from an EMBL/GenBank/DDBJ whole genome shotgun (WGS) entry which is preliminary data.</text>
</comment>
<evidence type="ECO:0000313" key="5">
    <source>
        <dbReference type="Proteomes" id="UP000462362"/>
    </source>
</evidence>
<dbReference type="Pfam" id="PF23562">
    <property type="entry name" value="AMP-binding_C_3"/>
    <property type="match status" value="1"/>
</dbReference>
<sequence>MERELTETKEQRAEALNSLSTLCDFFQNRVLKGPSDEALREFNRATKEWVSVTYKELGEKVKNWQRAFADLGLNRGDRVAMLLPNGVNAVCFDQAAMANSLVPVPLHAIDTPASSAFILQDSGASVLVTDKKSKWEKIQEAGFDLSAIKKVIITEELTEASELIQGLKDWLKGAPKDIPLPEQPTVDDLACIVYTSGTTGRPKGVMLTHKNITSNVRSTLAHVKPEIGDIFLSFLPLSHMFERTAGYYLALATGSTIVFNRSLQYLAEDFKIAKPNVLISVPRVYERIYAKLNDALAKKGKIQAALFHMAVNAGWQNFCKKNSIKTAGSQGLMFGGLVNATVGKKISEKLKSQFGGRLRVAISGGASLNPEAAKVFCGLGLPVIQGYGMTETSPIISGNNVTDNDPATVGRALKDVSIRLGEREEIQIKGDLVMKGYWDREKDTKNAFTEDGWLKTGDQGAYDGEGRLKIVGRIKEIIVTSTGEKISPVDIESALETIPLFRQTYAVGDGMPYIAVLISLDPTLWKKFAAEQGVDPKDPESIHAPAVRKKALEMVKKACRTFPAYAVPKNIALTLDEWTIDNGLLTPTLKLKRSPMQARYGHLIEEMYKGAKKSRI</sequence>
<dbReference type="GO" id="GO:0005524">
    <property type="term" value="F:ATP binding"/>
    <property type="evidence" value="ECO:0007669"/>
    <property type="project" value="UniProtKB-KW"/>
</dbReference>
<dbReference type="InterPro" id="IPR020845">
    <property type="entry name" value="AMP-binding_CS"/>
</dbReference>
<dbReference type="Proteomes" id="UP000462362">
    <property type="component" value="Unassembled WGS sequence"/>
</dbReference>
<dbReference type="CDD" id="cd05907">
    <property type="entry name" value="VL_LC_FACS_like"/>
    <property type="match status" value="1"/>
</dbReference>
<dbReference type="EMBL" id="WNCL01000005">
    <property type="protein sequence ID" value="MTU42580.1"/>
    <property type="molecule type" value="Genomic_DNA"/>
</dbReference>
<dbReference type="PANTHER" id="PTHR43272:SF33">
    <property type="entry name" value="AMP-BINDING DOMAIN-CONTAINING PROTEIN-RELATED"/>
    <property type="match status" value="1"/>
</dbReference>
<dbReference type="SUPFAM" id="SSF56801">
    <property type="entry name" value="Acetyl-CoA synthetase-like"/>
    <property type="match status" value="1"/>
</dbReference>
<dbReference type="PRINTS" id="PR00154">
    <property type="entry name" value="AMPBINDING"/>
</dbReference>
<dbReference type="GO" id="GO:0016020">
    <property type="term" value="C:membrane"/>
    <property type="evidence" value="ECO:0007669"/>
    <property type="project" value="TreeGrafter"/>
</dbReference>
<reference evidence="4 5" key="1">
    <citation type="journal article" date="2019" name="Nat. Med.">
        <title>A library of human gut bacterial isolates paired with longitudinal multiomics data enables mechanistic microbiome research.</title>
        <authorList>
            <person name="Poyet M."/>
            <person name="Groussin M."/>
            <person name="Gibbons S.M."/>
            <person name="Avila-Pacheco J."/>
            <person name="Jiang X."/>
            <person name="Kearney S.M."/>
            <person name="Perrotta A.R."/>
            <person name="Berdy B."/>
            <person name="Zhao S."/>
            <person name="Lieberman T.D."/>
            <person name="Swanson P.K."/>
            <person name="Smith M."/>
            <person name="Roesemann S."/>
            <person name="Alexander J.E."/>
            <person name="Rich S.A."/>
            <person name="Livny J."/>
            <person name="Vlamakis H."/>
            <person name="Clish C."/>
            <person name="Bullock K."/>
            <person name="Deik A."/>
            <person name="Scott J."/>
            <person name="Pierce K.A."/>
            <person name="Xavier R.J."/>
            <person name="Alm E.J."/>
        </authorList>
    </citation>
    <scope>NUCLEOTIDE SEQUENCE [LARGE SCALE GENOMIC DNA]</scope>
    <source>
        <strain evidence="4 5">BIOML-A2</strain>
    </source>
</reference>
<dbReference type="InterPro" id="IPR000873">
    <property type="entry name" value="AMP-dep_synth/lig_dom"/>
</dbReference>
<dbReference type="AlphaFoldDB" id="A0A6I3RZT7"/>
<dbReference type="PANTHER" id="PTHR43272">
    <property type="entry name" value="LONG-CHAIN-FATTY-ACID--COA LIGASE"/>
    <property type="match status" value="1"/>
</dbReference>